<keyword evidence="1" id="KW-1133">Transmembrane helix</keyword>
<dbReference type="EMBL" id="NRSD01000001">
    <property type="protein sequence ID" value="MBK1643411.1"/>
    <property type="molecule type" value="Genomic_DNA"/>
</dbReference>
<organism evidence="3 4">
    <name type="scientific">Thiocapsa imhoffii</name>
    <dbReference type="NCBI Taxonomy" id="382777"/>
    <lineage>
        <taxon>Bacteria</taxon>
        <taxon>Pseudomonadati</taxon>
        <taxon>Pseudomonadota</taxon>
        <taxon>Gammaproteobacteria</taxon>
        <taxon>Chromatiales</taxon>
        <taxon>Chromatiaceae</taxon>
        <taxon>Thiocapsa</taxon>
    </lineage>
</organism>
<dbReference type="InterPro" id="IPR054839">
    <property type="entry name" value="puhB_PGC"/>
</dbReference>
<dbReference type="GO" id="GO:0016779">
    <property type="term" value="F:nucleotidyltransferase activity"/>
    <property type="evidence" value="ECO:0007669"/>
    <property type="project" value="UniProtKB-KW"/>
</dbReference>
<evidence type="ECO:0000313" key="3">
    <source>
        <dbReference type="EMBL" id="MBK1643411.1"/>
    </source>
</evidence>
<feature type="transmembrane region" description="Helical" evidence="1">
    <location>
        <begin position="43"/>
        <end position="66"/>
    </location>
</feature>
<evidence type="ECO:0000259" key="2">
    <source>
        <dbReference type="Pfam" id="PF03703"/>
    </source>
</evidence>
<gene>
    <name evidence="3" type="ORF">CKO25_01815</name>
</gene>
<dbReference type="NCBIfam" id="NF040894">
    <property type="entry name" value="puhB_PGC"/>
    <property type="match status" value="1"/>
</dbReference>
<dbReference type="Pfam" id="PF03703">
    <property type="entry name" value="bPH_2"/>
    <property type="match status" value="1"/>
</dbReference>
<sequence>MKEYEYEPVRGLPEHLPPGEEMLWQGAPRWTTLARRAFHSWKVALYFALIIAWRVLADLAAGRALAEVLAGALWVLVLGLLAVGGLSLLAWAMARATVYTITTRRVVFRFGVALQMIVNFPFAKIQSAELKRHLDGTGDIPLLLEPSERTSYILLWPHARPWHFRQPQPMLRSIPDVAKVAEILSNALNTYSSETESADAAVADVASVEATGASEGTTTP</sequence>
<proteinExistence type="predicted"/>
<keyword evidence="3" id="KW-0808">Transferase</keyword>
<feature type="domain" description="YdbS-like PH" evidence="2">
    <location>
        <begin position="95"/>
        <end position="183"/>
    </location>
</feature>
<evidence type="ECO:0000313" key="4">
    <source>
        <dbReference type="Proteomes" id="UP001138802"/>
    </source>
</evidence>
<keyword evidence="1" id="KW-0472">Membrane</keyword>
<dbReference type="AlphaFoldDB" id="A0A9X0WEU4"/>
<evidence type="ECO:0000256" key="1">
    <source>
        <dbReference type="SAM" id="Phobius"/>
    </source>
</evidence>
<keyword evidence="1" id="KW-0812">Transmembrane</keyword>
<comment type="caution">
    <text evidence="3">The sequence shown here is derived from an EMBL/GenBank/DDBJ whole genome shotgun (WGS) entry which is preliminary data.</text>
</comment>
<dbReference type="RefSeq" id="WP_200386171.1">
    <property type="nucleotide sequence ID" value="NZ_NRSD01000001.1"/>
</dbReference>
<feature type="transmembrane region" description="Helical" evidence="1">
    <location>
        <begin position="106"/>
        <end position="123"/>
    </location>
</feature>
<dbReference type="Proteomes" id="UP001138802">
    <property type="component" value="Unassembled WGS sequence"/>
</dbReference>
<keyword evidence="3" id="KW-0548">Nucleotidyltransferase</keyword>
<dbReference type="InterPro" id="IPR005182">
    <property type="entry name" value="YdbS-like_PH"/>
</dbReference>
<accession>A0A9X0WEU4</accession>
<keyword evidence="4" id="KW-1185">Reference proteome</keyword>
<reference evidence="3 4" key="1">
    <citation type="journal article" date="2020" name="Microorganisms">
        <title>Osmotic Adaptation and Compatible Solute Biosynthesis of Phototrophic Bacteria as Revealed from Genome Analyses.</title>
        <authorList>
            <person name="Imhoff J.F."/>
            <person name="Rahn T."/>
            <person name="Kunzel S."/>
            <person name="Keller A."/>
            <person name="Neulinger S.C."/>
        </authorList>
    </citation>
    <scope>NUCLEOTIDE SEQUENCE [LARGE SCALE GENOMIC DNA]</scope>
    <source>
        <strain evidence="3 4">DSM 21303</strain>
    </source>
</reference>
<feature type="transmembrane region" description="Helical" evidence="1">
    <location>
        <begin position="72"/>
        <end position="94"/>
    </location>
</feature>
<name>A0A9X0WEU4_9GAMM</name>
<protein>
    <submittedName>
        <fullName evidence="3">Phosphopantetheine adenylyltransferase</fullName>
    </submittedName>
</protein>